<accession>A0A1L7I4N3</accession>
<evidence type="ECO:0000256" key="1">
    <source>
        <dbReference type="ARBA" id="ARBA00006479"/>
    </source>
</evidence>
<dbReference type="Proteomes" id="UP000186230">
    <property type="component" value="Chromosome"/>
</dbReference>
<dbReference type="PANTHER" id="PTHR18964:SF149">
    <property type="entry name" value="BIFUNCTIONAL UDP-N-ACETYLGLUCOSAMINE 2-EPIMERASE_N-ACETYLMANNOSAMINE KINASE"/>
    <property type="match status" value="1"/>
</dbReference>
<dbReference type="InterPro" id="IPR000600">
    <property type="entry name" value="ROK"/>
</dbReference>
<keyword evidence="2" id="KW-0418">Kinase</keyword>
<dbReference type="PANTHER" id="PTHR18964">
    <property type="entry name" value="ROK (REPRESSOR, ORF, KINASE) FAMILY"/>
    <property type="match status" value="1"/>
</dbReference>
<proteinExistence type="inferred from homology"/>
<keyword evidence="2" id="KW-0808">Transferase</keyword>
<dbReference type="AlphaFoldDB" id="A0A1L7I4N3"/>
<dbReference type="Pfam" id="PF00480">
    <property type="entry name" value="ROK"/>
    <property type="match status" value="1"/>
</dbReference>
<dbReference type="SUPFAM" id="SSF53067">
    <property type="entry name" value="Actin-like ATPase domain"/>
    <property type="match status" value="1"/>
</dbReference>
<protein>
    <submittedName>
        <fullName evidence="2">Putative sugar kinase, ROK family</fullName>
    </submittedName>
</protein>
<sequence length="281" mass="30858">MGVILNGVIEKKIKFPTRANAAQEEIIQDIIQQIEALETSFAGIGIGVPGLVDEDNGIIYDLVNIPSWQEVHLKEVLEAHFQKPVFITNDANMFALGEKYFGKGRGYRNFVGITIGTGFGSGIFINNRLYGGNYASAGELGSMPYKDSTIETYCSGKFFQQHYGSSGYELFERAQHGDPKAMQAFKEYGSHLGEAIKMILLILSPEAIFIGGSVSDSFKFFEEGLRESLNAFPFKRVLNDLEILTSDVSEVSLLGAAALVQDHLEELANLAIVPSKTDIKI</sequence>
<reference evidence="2 3" key="1">
    <citation type="submission" date="2016-07" db="EMBL/GenBank/DDBJ databases">
        <title>Multi-omics approach to identify versatile polysaccharide utilization systems of a marine flavobacterium Gramella flava.</title>
        <authorList>
            <person name="Tang K."/>
        </authorList>
    </citation>
    <scope>NUCLEOTIDE SEQUENCE [LARGE SCALE GENOMIC DNA]</scope>
    <source>
        <strain evidence="2 3">JLT2011</strain>
    </source>
</reference>
<dbReference type="EMBL" id="CP016359">
    <property type="protein sequence ID" value="APU68123.1"/>
    <property type="molecule type" value="Genomic_DNA"/>
</dbReference>
<evidence type="ECO:0000313" key="2">
    <source>
        <dbReference type="EMBL" id="APU68123.1"/>
    </source>
</evidence>
<name>A0A1L7I4N3_9FLAO</name>
<dbReference type="InterPro" id="IPR043129">
    <property type="entry name" value="ATPase_NBD"/>
</dbReference>
<dbReference type="KEGG" id="gfl:GRFL_1399"/>
<keyword evidence="3" id="KW-1185">Reference proteome</keyword>
<dbReference type="STRING" id="1229726.GRFL_1399"/>
<dbReference type="Gene3D" id="3.30.420.40">
    <property type="match status" value="2"/>
</dbReference>
<gene>
    <name evidence="2" type="ORF">GRFL_1399</name>
</gene>
<organism evidence="2 3">
    <name type="scientific">Christiangramia flava JLT2011</name>
    <dbReference type="NCBI Taxonomy" id="1229726"/>
    <lineage>
        <taxon>Bacteria</taxon>
        <taxon>Pseudomonadati</taxon>
        <taxon>Bacteroidota</taxon>
        <taxon>Flavobacteriia</taxon>
        <taxon>Flavobacteriales</taxon>
        <taxon>Flavobacteriaceae</taxon>
        <taxon>Christiangramia</taxon>
    </lineage>
</organism>
<dbReference type="GO" id="GO:0016301">
    <property type="term" value="F:kinase activity"/>
    <property type="evidence" value="ECO:0007669"/>
    <property type="project" value="UniProtKB-KW"/>
</dbReference>
<evidence type="ECO:0000313" key="3">
    <source>
        <dbReference type="Proteomes" id="UP000186230"/>
    </source>
</evidence>
<comment type="similarity">
    <text evidence="1">Belongs to the ROK (NagC/XylR) family.</text>
</comment>